<name>A0A8H7ZZ52_9FUNG</name>
<comment type="caution">
    <text evidence="2">The sequence shown here is derived from an EMBL/GenBank/DDBJ whole genome shotgun (WGS) entry which is preliminary data.</text>
</comment>
<proteinExistence type="predicted"/>
<feature type="compositionally biased region" description="Low complexity" evidence="1">
    <location>
        <begin position="32"/>
        <end position="45"/>
    </location>
</feature>
<sequence>MEELSKQAAPGSKALAIAEEEEGEEERGAGALGPPEGPAADCGRVAGRRARSGFGGRAPYRPSPLTGGPGKTEFFQKSGVPIGRLAPFSPPPPLSLSLSRTHTQTQHPPSRAINRASRSGGPSFSQDIARARSPIAGPDAHRDSPREDTRFRRPHITPEPAADGGRRQYTRPIPPGGPTSPSLLPSLSAPSRKVRAADLLQR</sequence>
<evidence type="ECO:0000256" key="1">
    <source>
        <dbReference type="SAM" id="MobiDB-lite"/>
    </source>
</evidence>
<evidence type="ECO:0000313" key="3">
    <source>
        <dbReference type="Proteomes" id="UP000673691"/>
    </source>
</evidence>
<dbReference type="AlphaFoldDB" id="A0A8H7ZZ52"/>
<evidence type="ECO:0000313" key="2">
    <source>
        <dbReference type="EMBL" id="KAG5462208.1"/>
    </source>
</evidence>
<feature type="region of interest" description="Disordered" evidence="1">
    <location>
        <begin position="1"/>
        <end position="202"/>
    </location>
</feature>
<organism evidence="2 3">
    <name type="scientific">Olpidium bornovanus</name>
    <dbReference type="NCBI Taxonomy" id="278681"/>
    <lineage>
        <taxon>Eukaryota</taxon>
        <taxon>Fungi</taxon>
        <taxon>Fungi incertae sedis</taxon>
        <taxon>Olpidiomycota</taxon>
        <taxon>Olpidiomycotina</taxon>
        <taxon>Olpidiomycetes</taxon>
        <taxon>Olpidiales</taxon>
        <taxon>Olpidiaceae</taxon>
        <taxon>Olpidium</taxon>
    </lineage>
</organism>
<feature type="compositionally biased region" description="Basic and acidic residues" evidence="1">
    <location>
        <begin position="139"/>
        <end position="151"/>
    </location>
</feature>
<dbReference type="Proteomes" id="UP000673691">
    <property type="component" value="Unassembled WGS sequence"/>
</dbReference>
<feature type="compositionally biased region" description="Polar residues" evidence="1">
    <location>
        <begin position="116"/>
        <end position="126"/>
    </location>
</feature>
<keyword evidence="3" id="KW-1185">Reference proteome</keyword>
<dbReference type="EMBL" id="JAEFCI010002477">
    <property type="protein sequence ID" value="KAG5462208.1"/>
    <property type="molecule type" value="Genomic_DNA"/>
</dbReference>
<feature type="compositionally biased region" description="Low complexity" evidence="1">
    <location>
        <begin position="179"/>
        <end position="191"/>
    </location>
</feature>
<gene>
    <name evidence="2" type="ORF">BJ554DRAFT_5493</name>
</gene>
<protein>
    <submittedName>
        <fullName evidence="2">Uncharacterized protein</fullName>
    </submittedName>
</protein>
<accession>A0A8H7ZZ52</accession>
<reference evidence="2 3" key="1">
    <citation type="journal article" name="Sci. Rep.">
        <title>Genome-scale phylogenetic analyses confirm Olpidium as the closest living zoosporic fungus to the non-flagellated, terrestrial fungi.</title>
        <authorList>
            <person name="Chang Y."/>
            <person name="Rochon D."/>
            <person name="Sekimoto S."/>
            <person name="Wang Y."/>
            <person name="Chovatia M."/>
            <person name="Sandor L."/>
            <person name="Salamov A."/>
            <person name="Grigoriev I.V."/>
            <person name="Stajich J.E."/>
            <person name="Spatafora J.W."/>
        </authorList>
    </citation>
    <scope>NUCLEOTIDE SEQUENCE [LARGE SCALE GENOMIC DNA]</scope>
    <source>
        <strain evidence="2">S191</strain>
    </source>
</reference>